<evidence type="ECO:0000256" key="1">
    <source>
        <dbReference type="ARBA" id="ARBA00023235"/>
    </source>
</evidence>
<dbReference type="Pfam" id="PF01008">
    <property type="entry name" value="IF-2B"/>
    <property type="match status" value="1"/>
</dbReference>
<organism evidence="3 4">
    <name type="scientific">Aromatoleum toluvorans</name>
    <dbReference type="NCBI Taxonomy" id="92002"/>
    <lineage>
        <taxon>Bacteria</taxon>
        <taxon>Pseudomonadati</taxon>
        <taxon>Pseudomonadota</taxon>
        <taxon>Betaproteobacteria</taxon>
        <taxon>Rhodocyclales</taxon>
        <taxon>Rhodocyclaceae</taxon>
        <taxon>Aromatoleum</taxon>
    </lineage>
</organism>
<comment type="similarity">
    <text evidence="2">Belongs to the EIF-2B alpha/beta/delta subunits family. MtnA subfamily.</text>
</comment>
<dbReference type="NCBIfam" id="NF004326">
    <property type="entry name" value="PRK05720.1"/>
    <property type="match status" value="1"/>
</dbReference>
<evidence type="ECO:0000313" key="4">
    <source>
        <dbReference type="Proteomes" id="UP000623795"/>
    </source>
</evidence>
<dbReference type="SUPFAM" id="SSF100950">
    <property type="entry name" value="NagB/RpiA/CoA transferase-like"/>
    <property type="match status" value="1"/>
</dbReference>
<gene>
    <name evidence="2 3" type="primary">mtnA</name>
    <name evidence="3" type="ORF">GPA22_16565</name>
</gene>
<accession>A0ABX1Q372</accession>
<comment type="catalytic activity">
    <reaction evidence="2">
        <text>5-(methylsulfanyl)-alpha-D-ribose 1-phosphate = 5-(methylsulfanyl)-D-ribulose 1-phosphate</text>
        <dbReference type="Rhea" id="RHEA:19989"/>
        <dbReference type="ChEBI" id="CHEBI:58533"/>
        <dbReference type="ChEBI" id="CHEBI:58548"/>
        <dbReference type="EC" id="5.3.1.23"/>
    </reaction>
</comment>
<feature type="active site" description="Proton donor" evidence="2">
    <location>
        <position position="237"/>
    </location>
</feature>
<dbReference type="InterPro" id="IPR042529">
    <property type="entry name" value="IF_2B-like_C"/>
</dbReference>
<dbReference type="Proteomes" id="UP000623795">
    <property type="component" value="Unassembled WGS sequence"/>
</dbReference>
<dbReference type="InterPro" id="IPR037171">
    <property type="entry name" value="NagB/RpiA_transferase-like"/>
</dbReference>
<keyword evidence="4" id="KW-1185">Reference proteome</keyword>
<dbReference type="HAMAP" id="MF_01678">
    <property type="entry name" value="Salvage_MtnA"/>
    <property type="match status" value="1"/>
</dbReference>
<feature type="binding site" evidence="2">
    <location>
        <position position="86"/>
    </location>
    <ligand>
        <name>substrate</name>
    </ligand>
</feature>
<name>A0ABX1Q372_9RHOO</name>
<dbReference type="NCBIfam" id="TIGR00512">
    <property type="entry name" value="salvage_mtnA"/>
    <property type="match status" value="1"/>
</dbReference>
<feature type="binding site" evidence="2">
    <location>
        <begin position="247"/>
        <end position="248"/>
    </location>
    <ligand>
        <name>substrate</name>
    </ligand>
</feature>
<comment type="pathway">
    <text evidence="2">Amino-acid biosynthesis; L-methionine biosynthesis via salvage pathway; L-methionine from S-methyl-5-thio-alpha-D-ribose 1-phosphate: step 1/6.</text>
</comment>
<dbReference type="InterPro" id="IPR000649">
    <property type="entry name" value="IF-2B-related"/>
</dbReference>
<keyword evidence="1 2" id="KW-0413">Isomerase</keyword>
<reference evidence="3 4" key="1">
    <citation type="submission" date="2019-12" db="EMBL/GenBank/DDBJ databases">
        <title>Comparative genomics gives insights into the taxonomy of the Azoarcus-Aromatoleum group and reveals separate origins of nif in the plant-associated Azoarcus and non-plant-associated Aromatoleum sub-groups.</title>
        <authorList>
            <person name="Lafos M."/>
            <person name="Maluk M."/>
            <person name="Batista M."/>
            <person name="Junghare M."/>
            <person name="Carmona M."/>
            <person name="Faoro H."/>
            <person name="Cruz L.M."/>
            <person name="Battistoni F."/>
            <person name="De Souza E."/>
            <person name="Pedrosa F."/>
            <person name="Chen W.-M."/>
            <person name="Poole P.S."/>
            <person name="Dixon R.A."/>
            <person name="James E.K."/>
        </authorList>
    </citation>
    <scope>NUCLEOTIDE SEQUENCE [LARGE SCALE GENOMIC DNA]</scope>
    <source>
        <strain evidence="3 4">Td21</strain>
    </source>
</reference>
<dbReference type="InterPro" id="IPR011559">
    <property type="entry name" value="Initiation_fac_2B_a/b/d"/>
</dbReference>
<evidence type="ECO:0000313" key="3">
    <source>
        <dbReference type="EMBL" id="NMG45330.1"/>
    </source>
</evidence>
<comment type="caution">
    <text evidence="3">The sequence shown here is derived from an EMBL/GenBank/DDBJ whole genome shotgun (WGS) entry which is preliminary data.</text>
</comment>
<dbReference type="GO" id="GO:0046523">
    <property type="term" value="F:S-methyl-5-thioribose-1-phosphate isomerase activity"/>
    <property type="evidence" value="ECO:0007669"/>
    <property type="project" value="UniProtKB-EC"/>
</dbReference>
<dbReference type="EC" id="5.3.1.23" evidence="2"/>
<keyword evidence="2" id="KW-0486">Methionine biosynthesis</keyword>
<dbReference type="InterPro" id="IPR027363">
    <property type="entry name" value="M1Pi_N"/>
</dbReference>
<dbReference type="NCBIfam" id="TIGR00524">
    <property type="entry name" value="eIF-2B_rel"/>
    <property type="match status" value="1"/>
</dbReference>
<keyword evidence="2" id="KW-0028">Amino-acid biosynthesis</keyword>
<dbReference type="EMBL" id="WTVN01000028">
    <property type="protein sequence ID" value="NMG45330.1"/>
    <property type="molecule type" value="Genomic_DNA"/>
</dbReference>
<comment type="function">
    <text evidence="2">Catalyzes the interconversion of methylthioribose-1-phosphate (MTR-1-P) into methylthioribulose-1-phosphate (MTRu-1-P).</text>
</comment>
<feature type="binding site" evidence="2">
    <location>
        <begin position="49"/>
        <end position="51"/>
    </location>
    <ligand>
        <name>substrate</name>
    </ligand>
</feature>
<dbReference type="Gene3D" id="3.40.50.10470">
    <property type="entry name" value="Translation initiation factor eif-2b, domain 2"/>
    <property type="match status" value="1"/>
</dbReference>
<evidence type="ECO:0000256" key="2">
    <source>
        <dbReference type="HAMAP-Rule" id="MF_01678"/>
    </source>
</evidence>
<dbReference type="PANTHER" id="PTHR43475:SF1">
    <property type="entry name" value="METHYLTHIORIBOSE-1-PHOSPHATE ISOMERASE"/>
    <property type="match status" value="1"/>
</dbReference>
<protein>
    <recommendedName>
        <fullName evidence="2">Methylthioribose-1-phosphate isomerase</fullName>
        <shortName evidence="2">M1Pi</shortName>
        <shortName evidence="2">MTR-1-P isomerase</shortName>
        <ecNumber evidence="2">5.3.1.23</ecNumber>
    </recommendedName>
    <alternativeName>
        <fullName evidence="2">S-methyl-5-thioribose-1-phosphate isomerase</fullName>
    </alternativeName>
</protein>
<dbReference type="RefSeq" id="WP_169257171.1">
    <property type="nucleotide sequence ID" value="NZ_WTVN01000028.1"/>
</dbReference>
<feature type="site" description="Transition state stabilizer" evidence="2">
    <location>
        <position position="158"/>
    </location>
</feature>
<sequence>MFTQPIPTIRRDGDAVVILDQTLLPHVCELRRLSTLDEVATAIHSMQVRGAPLIGATAAYGVAIALATDASDARLDLALATLAATRPTAVNLHWALGRMRERLRPLPAAERPTAAWREAEAIHRDDAEMCSAIGAHGYTILERLAAGLDRPLRVMTHCNAGWLATCGAGTALAPVYEAQARGLAVELWVSETRPRNQGLLTAWELREAGVPLRLIADNAAGILLARGAVDVVITGADRVAANGDAANKVGTYLKALAARAHGVPFYIAAPFSTVDFGCADGSAIPIEDRGAAEVCTVLGQDTDGAVKTLRLAPATTAAANPAFDVTPAGCITGLITERGVCAPDRLRDLYPEAAR</sequence>
<dbReference type="InterPro" id="IPR005251">
    <property type="entry name" value="IF-M1Pi"/>
</dbReference>
<dbReference type="Gene3D" id="1.20.120.420">
    <property type="entry name" value="translation initiation factor eif-2b, domain 1"/>
    <property type="match status" value="1"/>
</dbReference>
<proteinExistence type="inferred from homology"/>
<dbReference type="PANTHER" id="PTHR43475">
    <property type="entry name" value="METHYLTHIORIBOSE-1-PHOSPHATE ISOMERASE"/>
    <property type="match status" value="1"/>
</dbReference>
<feature type="binding site" evidence="2">
    <location>
        <position position="197"/>
    </location>
    <ligand>
        <name>substrate</name>
    </ligand>
</feature>